<evidence type="ECO:0000313" key="3">
    <source>
        <dbReference type="EMBL" id="MDH7638843.1"/>
    </source>
</evidence>
<dbReference type="PANTHER" id="PTHR34978">
    <property type="entry name" value="POSSIBLE SENSOR-TRANSDUCER PROTEIN BLAR"/>
    <property type="match status" value="1"/>
</dbReference>
<dbReference type="InterPro" id="IPR008756">
    <property type="entry name" value="Peptidase_M56"/>
</dbReference>
<feature type="transmembrane region" description="Helical" evidence="1">
    <location>
        <begin position="6"/>
        <end position="24"/>
    </location>
</feature>
<evidence type="ECO:0000313" key="4">
    <source>
        <dbReference type="Proteomes" id="UP001160625"/>
    </source>
</evidence>
<evidence type="ECO:0000259" key="2">
    <source>
        <dbReference type="Pfam" id="PF05569"/>
    </source>
</evidence>
<dbReference type="CDD" id="cd07341">
    <property type="entry name" value="M56_BlaR1_MecR1_like"/>
    <property type="match status" value="1"/>
</dbReference>
<dbReference type="Proteomes" id="UP001160625">
    <property type="component" value="Unassembled WGS sequence"/>
</dbReference>
<feature type="transmembrane region" description="Helical" evidence="1">
    <location>
        <begin position="36"/>
        <end position="57"/>
    </location>
</feature>
<feature type="domain" description="Peptidase M56" evidence="2">
    <location>
        <begin position="6"/>
        <end position="301"/>
    </location>
</feature>
<reference evidence="3" key="1">
    <citation type="submission" date="2023-04" db="EMBL/GenBank/DDBJ databases">
        <title>Sphingomonas sp. MAHUQ-71 isolated from rice field.</title>
        <authorList>
            <person name="Huq M.A."/>
        </authorList>
    </citation>
    <scope>NUCLEOTIDE SEQUENCE</scope>
    <source>
        <strain evidence="3">MAHUQ-71</strain>
    </source>
</reference>
<sequence>MIAWIVQTLIASALLMAIVLMLRAPVTRTFGARAAYALWLLPVLRMVLPPLPGWRMIGVPVFVWQGPETTVGLVDPATAVQLAHEVVRSGHMRVASHLTPIAPDLPVQMILAPQPAPPLASGIGWGALLLAVWLGGALLWFAWQMIRYRAFLDRAMRDARPLTRECGIDVLLSDQVDGPVAAGIVRRRIFLPADFMQRYTPEERRLALVHEAAHHDRLDLPANLVGLAVLALHWWNPLAHRAYRAFRSDQELACDATVLAGAQAGDRLAYGRAVLKSASARMPGVACALSHKAQLKERIVMMARKPIGASRLVMGGMVAVAAIGGGLLLTASGTAFAQDVHPVEFTGPAPASVEAARVEAAHAAKQAEEAGRRAEADGRRAAAVAERVSRSAEADADRMSAEANRRAALAEAAARKAANEAAVAGANAAEIQRTALATARSNLAAKCAAAGTPVDAQADWRAPATCGRMREMIRTSLQNARAAIVASPGLTDAQRAAALANLDRSIADSDRDMQDAENAPTS</sequence>
<dbReference type="RefSeq" id="WP_281044120.1">
    <property type="nucleotide sequence ID" value="NZ_JARYGZ010000001.1"/>
</dbReference>
<dbReference type="PANTHER" id="PTHR34978:SF3">
    <property type="entry name" value="SLR0241 PROTEIN"/>
    <property type="match status" value="1"/>
</dbReference>
<feature type="transmembrane region" description="Helical" evidence="1">
    <location>
        <begin position="312"/>
        <end position="336"/>
    </location>
</feature>
<feature type="transmembrane region" description="Helical" evidence="1">
    <location>
        <begin position="123"/>
        <end position="143"/>
    </location>
</feature>
<keyword evidence="1" id="KW-1133">Transmembrane helix</keyword>
<keyword evidence="4" id="KW-1185">Reference proteome</keyword>
<dbReference type="Pfam" id="PF05569">
    <property type="entry name" value="Peptidase_M56"/>
    <property type="match status" value="1"/>
</dbReference>
<keyword evidence="1" id="KW-0812">Transmembrane</keyword>
<organism evidence="3 4">
    <name type="scientific">Sphingomonas oryzagri</name>
    <dbReference type="NCBI Taxonomy" id="3042314"/>
    <lineage>
        <taxon>Bacteria</taxon>
        <taxon>Pseudomonadati</taxon>
        <taxon>Pseudomonadota</taxon>
        <taxon>Alphaproteobacteria</taxon>
        <taxon>Sphingomonadales</taxon>
        <taxon>Sphingomonadaceae</taxon>
        <taxon>Sphingomonas</taxon>
    </lineage>
</organism>
<proteinExistence type="predicted"/>
<dbReference type="InterPro" id="IPR052173">
    <property type="entry name" value="Beta-lactam_resp_regulator"/>
</dbReference>
<name>A0ABT6N0M0_9SPHN</name>
<evidence type="ECO:0000256" key="1">
    <source>
        <dbReference type="SAM" id="Phobius"/>
    </source>
</evidence>
<comment type="caution">
    <text evidence="3">The sequence shown here is derived from an EMBL/GenBank/DDBJ whole genome shotgun (WGS) entry which is preliminary data.</text>
</comment>
<accession>A0ABT6N0M0</accession>
<protein>
    <submittedName>
        <fullName evidence="3">M56 family metallopeptidase</fullName>
    </submittedName>
</protein>
<gene>
    <name evidence="3" type="ORF">QGN17_08885</name>
</gene>
<dbReference type="EMBL" id="JARYGZ010000001">
    <property type="protein sequence ID" value="MDH7638843.1"/>
    <property type="molecule type" value="Genomic_DNA"/>
</dbReference>
<keyword evidence="1" id="KW-0472">Membrane</keyword>